<dbReference type="RefSeq" id="WP_198429209.1">
    <property type="nucleotide sequence ID" value="NZ_JADMLG010000021.1"/>
</dbReference>
<dbReference type="PANTHER" id="PTHR34203">
    <property type="entry name" value="METHYLTRANSFERASE, FKBM FAMILY PROTEIN"/>
    <property type="match status" value="1"/>
</dbReference>
<keyword evidence="3" id="KW-1185">Reference proteome</keyword>
<dbReference type="InterPro" id="IPR006342">
    <property type="entry name" value="FkbM_mtfrase"/>
</dbReference>
<evidence type="ECO:0000313" key="2">
    <source>
        <dbReference type="EMBL" id="MBH0781137.1"/>
    </source>
</evidence>
<dbReference type="GO" id="GO:0008168">
    <property type="term" value="F:methyltransferase activity"/>
    <property type="evidence" value="ECO:0007669"/>
    <property type="project" value="UniProtKB-KW"/>
</dbReference>
<proteinExistence type="predicted"/>
<comment type="caution">
    <text evidence="2">The sequence shown here is derived from an EMBL/GenBank/DDBJ whole genome shotgun (WGS) entry which is preliminary data.</text>
</comment>
<name>A0A931IG75_9NOCA</name>
<dbReference type="EMBL" id="JADMLG010000021">
    <property type="protein sequence ID" value="MBH0781137.1"/>
    <property type="molecule type" value="Genomic_DNA"/>
</dbReference>
<dbReference type="PANTHER" id="PTHR34203:SF13">
    <property type="entry name" value="EXPRESSED PROTEIN"/>
    <property type="match status" value="1"/>
</dbReference>
<keyword evidence="2" id="KW-0808">Transferase</keyword>
<protein>
    <submittedName>
        <fullName evidence="2">FkbM family methyltransferase</fullName>
    </submittedName>
</protein>
<dbReference type="Proteomes" id="UP000655751">
    <property type="component" value="Unassembled WGS sequence"/>
</dbReference>
<organism evidence="2 3">
    <name type="scientific">Nocardia bovistercoris</name>
    <dbReference type="NCBI Taxonomy" id="2785916"/>
    <lineage>
        <taxon>Bacteria</taxon>
        <taxon>Bacillati</taxon>
        <taxon>Actinomycetota</taxon>
        <taxon>Actinomycetes</taxon>
        <taxon>Mycobacteriales</taxon>
        <taxon>Nocardiaceae</taxon>
        <taxon>Nocardia</taxon>
    </lineage>
</organism>
<dbReference type="NCBIfam" id="TIGR01444">
    <property type="entry name" value="fkbM_fam"/>
    <property type="match status" value="1"/>
</dbReference>
<dbReference type="SUPFAM" id="SSF53335">
    <property type="entry name" value="S-adenosyl-L-methionine-dependent methyltransferases"/>
    <property type="match status" value="1"/>
</dbReference>
<dbReference type="Gene3D" id="3.40.50.150">
    <property type="entry name" value="Vaccinia Virus protein VP39"/>
    <property type="match status" value="1"/>
</dbReference>
<keyword evidence="2" id="KW-0489">Methyltransferase</keyword>
<sequence length="244" mass="26287">MACTSPAEARMLWNEMSTDGYYRRAAQQLRSGDVALDIGANIGLSAMMFADTCPGVTVIAAEPAPVTYDCLARNAAAHVVDCVPLRTAVGAARGTRRFTFYPRATANSGFYADRGADDEATRIFLRNSGLADDAIDLITEGLHDGETMDVEVRTVSDILTEHAAGSAVGVLKVDVERAELEVLHGITENDWPRIRSVVAEVHDTDGRLAEFCGMLRAHGLEPVTRQDPSLSGTELHEVIATRVI</sequence>
<evidence type="ECO:0000313" key="3">
    <source>
        <dbReference type="Proteomes" id="UP000655751"/>
    </source>
</evidence>
<accession>A0A931IG75</accession>
<evidence type="ECO:0000259" key="1">
    <source>
        <dbReference type="Pfam" id="PF05050"/>
    </source>
</evidence>
<dbReference type="Pfam" id="PF05050">
    <property type="entry name" value="Methyltransf_21"/>
    <property type="match status" value="1"/>
</dbReference>
<dbReference type="InterPro" id="IPR052514">
    <property type="entry name" value="SAM-dependent_MTase"/>
</dbReference>
<dbReference type="InterPro" id="IPR029063">
    <property type="entry name" value="SAM-dependent_MTases_sf"/>
</dbReference>
<dbReference type="AlphaFoldDB" id="A0A931IG75"/>
<feature type="domain" description="Methyltransferase FkbM" evidence="1">
    <location>
        <begin position="37"/>
        <end position="210"/>
    </location>
</feature>
<gene>
    <name evidence="2" type="ORF">IT779_33175</name>
</gene>
<reference evidence="2" key="1">
    <citation type="submission" date="2020-11" db="EMBL/GenBank/DDBJ databases">
        <title>Nocardia NEAU-351.nov., a novel actinomycete isolated from the cow dung.</title>
        <authorList>
            <person name="Zhang X."/>
        </authorList>
    </citation>
    <scope>NUCLEOTIDE SEQUENCE</scope>
    <source>
        <strain evidence="2">NEAU-351</strain>
    </source>
</reference>
<dbReference type="GO" id="GO:0032259">
    <property type="term" value="P:methylation"/>
    <property type="evidence" value="ECO:0007669"/>
    <property type="project" value="UniProtKB-KW"/>
</dbReference>